<dbReference type="InterPro" id="IPR028082">
    <property type="entry name" value="Peripla_BP_I"/>
</dbReference>
<keyword evidence="3" id="KW-0813">Transport</keyword>
<protein>
    <submittedName>
        <fullName evidence="6">ABC transporter permease</fullName>
    </submittedName>
</protein>
<keyword evidence="3" id="KW-0029">Amino-acid transport</keyword>
<keyword evidence="7" id="KW-1185">Reference proteome</keyword>
<feature type="chain" id="PRO_5016867893" evidence="4">
    <location>
        <begin position="18"/>
        <end position="397"/>
    </location>
</feature>
<comment type="similarity">
    <text evidence="1">Belongs to the leucine-binding protein family.</text>
</comment>
<evidence type="ECO:0000256" key="2">
    <source>
        <dbReference type="ARBA" id="ARBA00022729"/>
    </source>
</evidence>
<name>A0A369T5J8_9PROT</name>
<organism evidence="6 7">
    <name type="scientific">Ferruginivarius sediminum</name>
    <dbReference type="NCBI Taxonomy" id="2661937"/>
    <lineage>
        <taxon>Bacteria</taxon>
        <taxon>Pseudomonadati</taxon>
        <taxon>Pseudomonadota</taxon>
        <taxon>Alphaproteobacteria</taxon>
        <taxon>Rhodospirillales</taxon>
        <taxon>Rhodospirillaceae</taxon>
        <taxon>Ferruginivarius</taxon>
    </lineage>
</organism>
<proteinExistence type="inferred from homology"/>
<dbReference type="GO" id="GO:0006865">
    <property type="term" value="P:amino acid transport"/>
    <property type="evidence" value="ECO:0007669"/>
    <property type="project" value="UniProtKB-KW"/>
</dbReference>
<accession>A0A369T5J8</accession>
<dbReference type="PANTHER" id="PTHR30483:SF6">
    <property type="entry name" value="PERIPLASMIC BINDING PROTEIN OF ABC TRANSPORTER FOR NATURAL AMINO ACIDS"/>
    <property type="match status" value="1"/>
</dbReference>
<dbReference type="AlphaFoldDB" id="A0A369T5J8"/>
<feature type="signal peptide" evidence="4">
    <location>
        <begin position="1"/>
        <end position="17"/>
    </location>
</feature>
<dbReference type="Gene3D" id="3.40.50.2300">
    <property type="match status" value="2"/>
</dbReference>
<dbReference type="PANTHER" id="PTHR30483">
    <property type="entry name" value="LEUCINE-SPECIFIC-BINDING PROTEIN"/>
    <property type="match status" value="1"/>
</dbReference>
<dbReference type="EMBL" id="QPMH01000024">
    <property type="protein sequence ID" value="RDD60589.1"/>
    <property type="molecule type" value="Genomic_DNA"/>
</dbReference>
<keyword evidence="2 4" id="KW-0732">Signal</keyword>
<evidence type="ECO:0000256" key="4">
    <source>
        <dbReference type="SAM" id="SignalP"/>
    </source>
</evidence>
<dbReference type="InterPro" id="IPR051010">
    <property type="entry name" value="BCAA_transport"/>
</dbReference>
<evidence type="ECO:0000259" key="5">
    <source>
        <dbReference type="Pfam" id="PF13458"/>
    </source>
</evidence>
<sequence length="397" mass="42188">MAACAAAFSLAAGAAQAELSDDVVKIGVLNDQSGLYTDLAGPGSVEAARMAVEDFGGTVNGKAIEILSADHQNKPDVGSNIVREWIDVEGVDVVVDVPTSSVALAVQQVTSEKDTAFLVNGAATTRLTNEDCAATGVHYTYDTYSLAIGTGKAIVEEGGDSWFFITADYAFGHSLEEDTSNVIKENGGEVLGAVRHPLSSSDFSSYLLQAQGSGAKVIGLANAGSDTTNAIKQANEFGIVQGGQSLAALLMFITDVDSLGLDVAKGLKLTTGFYWDQNDDTRAFADRFSERMNGQRPTMVHAGVYSSVMHYLKAVAETNDDGGKAAVDQMKKMPVNDFFAQDAEIRADGRMVHDMYLVEVKDPSESSGKWDYYNVLRTIPGDAAYQPLSESRCPLVN</sequence>
<reference evidence="6 7" key="1">
    <citation type="submission" date="2018-07" db="EMBL/GenBank/DDBJ databases">
        <title>Venubactetium sediminum gen. nov., sp. nov., isolated from a marine solar saltern.</title>
        <authorList>
            <person name="Wang S."/>
        </authorList>
    </citation>
    <scope>NUCLEOTIDE SEQUENCE [LARGE SCALE GENOMIC DNA]</scope>
    <source>
        <strain evidence="6 7">WD2A32</strain>
    </source>
</reference>
<dbReference type="CDD" id="cd06327">
    <property type="entry name" value="PBP1_SBP-like"/>
    <property type="match status" value="1"/>
</dbReference>
<evidence type="ECO:0000256" key="3">
    <source>
        <dbReference type="ARBA" id="ARBA00022970"/>
    </source>
</evidence>
<dbReference type="SUPFAM" id="SSF53822">
    <property type="entry name" value="Periplasmic binding protein-like I"/>
    <property type="match status" value="1"/>
</dbReference>
<evidence type="ECO:0000313" key="7">
    <source>
        <dbReference type="Proteomes" id="UP000253941"/>
    </source>
</evidence>
<comment type="caution">
    <text evidence="6">The sequence shown here is derived from an EMBL/GenBank/DDBJ whole genome shotgun (WGS) entry which is preliminary data.</text>
</comment>
<dbReference type="InterPro" id="IPR028081">
    <property type="entry name" value="Leu-bd"/>
</dbReference>
<feature type="domain" description="Leucine-binding protein" evidence="5">
    <location>
        <begin position="24"/>
        <end position="361"/>
    </location>
</feature>
<gene>
    <name evidence="6" type="ORF">DRB17_17415</name>
</gene>
<dbReference type="Pfam" id="PF13458">
    <property type="entry name" value="Peripla_BP_6"/>
    <property type="match status" value="1"/>
</dbReference>
<evidence type="ECO:0000313" key="6">
    <source>
        <dbReference type="EMBL" id="RDD60589.1"/>
    </source>
</evidence>
<evidence type="ECO:0000256" key="1">
    <source>
        <dbReference type="ARBA" id="ARBA00010062"/>
    </source>
</evidence>
<dbReference type="Proteomes" id="UP000253941">
    <property type="component" value="Unassembled WGS sequence"/>
</dbReference>